<dbReference type="AlphaFoldDB" id="A0AAD4MSG7"/>
<reference evidence="2" key="1">
    <citation type="submission" date="2022-01" db="EMBL/GenBank/DDBJ databases">
        <title>Genome Sequence Resource for Two Populations of Ditylenchus destructor, the Migratory Endoparasitic Phytonematode.</title>
        <authorList>
            <person name="Zhang H."/>
            <person name="Lin R."/>
            <person name="Xie B."/>
        </authorList>
    </citation>
    <scope>NUCLEOTIDE SEQUENCE</scope>
    <source>
        <strain evidence="2">BazhouSP</strain>
    </source>
</reference>
<comment type="caution">
    <text evidence="2">The sequence shown here is derived from an EMBL/GenBank/DDBJ whole genome shotgun (WGS) entry which is preliminary data.</text>
</comment>
<dbReference type="EMBL" id="JAKKPZ010000075">
    <property type="protein sequence ID" value="KAI1703890.1"/>
    <property type="molecule type" value="Genomic_DNA"/>
</dbReference>
<accession>A0AAD4MSG7</accession>
<evidence type="ECO:0000313" key="2">
    <source>
        <dbReference type="EMBL" id="KAI1703894.1"/>
    </source>
</evidence>
<organism evidence="2 3">
    <name type="scientific">Ditylenchus destructor</name>
    <dbReference type="NCBI Taxonomy" id="166010"/>
    <lineage>
        <taxon>Eukaryota</taxon>
        <taxon>Metazoa</taxon>
        <taxon>Ecdysozoa</taxon>
        <taxon>Nematoda</taxon>
        <taxon>Chromadorea</taxon>
        <taxon>Rhabditida</taxon>
        <taxon>Tylenchina</taxon>
        <taxon>Tylenchomorpha</taxon>
        <taxon>Sphaerularioidea</taxon>
        <taxon>Anguinidae</taxon>
        <taxon>Anguininae</taxon>
        <taxon>Ditylenchus</taxon>
    </lineage>
</organism>
<evidence type="ECO:0000313" key="1">
    <source>
        <dbReference type="EMBL" id="KAI1703890.1"/>
    </source>
</evidence>
<keyword evidence="3" id="KW-1185">Reference proteome</keyword>
<protein>
    <submittedName>
        <fullName evidence="2">Uncharacterized protein</fullName>
    </submittedName>
</protein>
<dbReference type="EMBL" id="JAKKPZ010000075">
    <property type="protein sequence ID" value="KAI1703894.1"/>
    <property type="molecule type" value="Genomic_DNA"/>
</dbReference>
<gene>
    <name evidence="1" type="ORF">DdX_14633</name>
    <name evidence="2" type="ORF">DdX_14637</name>
</gene>
<name>A0AAD4MSG7_9BILA</name>
<proteinExistence type="predicted"/>
<sequence length="89" mass="10376">MSHSSCLIQPADHPQHKLVFTKIAFHTNPRVDLISEGPFVRLVPLILYRRVLNWRDPERILRALKKADDQRGDNKGKLCHKITNKRLIT</sequence>
<dbReference type="Proteomes" id="UP001201812">
    <property type="component" value="Unassembled WGS sequence"/>
</dbReference>
<evidence type="ECO:0000313" key="3">
    <source>
        <dbReference type="Proteomes" id="UP001201812"/>
    </source>
</evidence>